<dbReference type="GO" id="GO:0004315">
    <property type="term" value="F:3-oxoacyl-[acyl-carrier-protein] synthase activity"/>
    <property type="evidence" value="ECO:0007669"/>
    <property type="project" value="InterPro"/>
</dbReference>
<dbReference type="GO" id="GO:0006633">
    <property type="term" value="P:fatty acid biosynthetic process"/>
    <property type="evidence" value="ECO:0007669"/>
    <property type="project" value="InterPro"/>
</dbReference>
<accession>A0A1X0DS49</accession>
<organism evidence="4 5">
    <name type="scientific">Mycolicibacter kumamotonensis</name>
    <dbReference type="NCBI Taxonomy" id="354243"/>
    <lineage>
        <taxon>Bacteria</taxon>
        <taxon>Bacillati</taxon>
        <taxon>Actinomycetota</taxon>
        <taxon>Actinomycetes</taxon>
        <taxon>Mycobacteriales</taxon>
        <taxon>Mycobacteriaceae</taxon>
        <taxon>Mycolicibacter</taxon>
    </lineage>
</organism>
<feature type="non-terminal residue" evidence="4">
    <location>
        <position position="203"/>
    </location>
</feature>
<dbReference type="AlphaFoldDB" id="A0A1X0DS49"/>
<evidence type="ECO:0000259" key="3">
    <source>
        <dbReference type="PROSITE" id="PS52004"/>
    </source>
</evidence>
<evidence type="ECO:0000256" key="2">
    <source>
        <dbReference type="ARBA" id="ARBA00022679"/>
    </source>
</evidence>
<protein>
    <recommendedName>
        <fullName evidence="3">Ketosynthase family 3 (KS3) domain-containing protein</fullName>
    </recommendedName>
</protein>
<dbReference type="InterPro" id="IPR018201">
    <property type="entry name" value="Ketoacyl_synth_AS"/>
</dbReference>
<dbReference type="Gene3D" id="3.40.47.10">
    <property type="match status" value="1"/>
</dbReference>
<dbReference type="Proteomes" id="UP000192713">
    <property type="component" value="Unassembled WGS sequence"/>
</dbReference>
<dbReference type="PROSITE" id="PS00606">
    <property type="entry name" value="KS3_1"/>
    <property type="match status" value="1"/>
</dbReference>
<comment type="caution">
    <text evidence="4">The sequence shown here is derived from an EMBL/GenBank/DDBJ whole genome shotgun (WGS) entry which is preliminary data.</text>
</comment>
<dbReference type="InterPro" id="IPR020841">
    <property type="entry name" value="PKS_Beta-ketoAc_synthase_dom"/>
</dbReference>
<name>A0A1X0DS49_9MYCO</name>
<proteinExistence type="predicted"/>
<sequence>MSPLGVGAQRLLDRWSAGEAGVVVDGVAACSDFKPADFLTPEEIESYDRFTQFAVVAAQEALTKAGWVENGAPVAPERIGCVVGSGEGGQGTLQAAGTLNFPDVPKAMCNAAASVLAMRHGLEGPACSVVSACSSGADAIVAGIRMLRLGEVDAVLVGGSEAGIYELPLSAFRCMGALSPSGVSRPFDARRDGFVMGEGAGVL</sequence>
<dbReference type="Pfam" id="PF00109">
    <property type="entry name" value="ketoacyl-synt"/>
    <property type="match status" value="1"/>
</dbReference>
<dbReference type="PANTHER" id="PTHR11712">
    <property type="entry name" value="POLYKETIDE SYNTHASE-RELATED"/>
    <property type="match status" value="1"/>
</dbReference>
<reference evidence="4 5" key="1">
    <citation type="submission" date="2017-02" db="EMBL/GenBank/DDBJ databases">
        <title>The new phylogeny of genus Mycobacterium.</title>
        <authorList>
            <person name="Tortoli E."/>
            <person name="Trovato A."/>
            <person name="Cirillo D.M."/>
        </authorList>
    </citation>
    <scope>NUCLEOTIDE SEQUENCE [LARGE SCALE GENOMIC DNA]</scope>
    <source>
        <strain evidence="4 5">DSM 45093</strain>
    </source>
</reference>
<dbReference type="InterPro" id="IPR016039">
    <property type="entry name" value="Thiolase-like"/>
</dbReference>
<feature type="domain" description="Ketosynthase family 3 (KS3)" evidence="3">
    <location>
        <begin position="1"/>
        <end position="203"/>
    </location>
</feature>
<dbReference type="PANTHER" id="PTHR11712:SF336">
    <property type="entry name" value="3-OXOACYL-[ACYL-CARRIER-PROTEIN] SYNTHASE, MITOCHONDRIAL"/>
    <property type="match status" value="1"/>
</dbReference>
<dbReference type="UniPathway" id="UPA00915"/>
<evidence type="ECO:0000256" key="1">
    <source>
        <dbReference type="ARBA" id="ARBA00004796"/>
    </source>
</evidence>
<dbReference type="EMBL" id="MVHU01000063">
    <property type="protein sequence ID" value="ORA75224.1"/>
    <property type="molecule type" value="Genomic_DNA"/>
</dbReference>
<dbReference type="GO" id="GO:0005829">
    <property type="term" value="C:cytosol"/>
    <property type="evidence" value="ECO:0007669"/>
    <property type="project" value="TreeGrafter"/>
</dbReference>
<evidence type="ECO:0000313" key="4">
    <source>
        <dbReference type="EMBL" id="ORA75224.1"/>
    </source>
</evidence>
<gene>
    <name evidence="4" type="ORF">BST28_22270</name>
</gene>
<dbReference type="PROSITE" id="PS52004">
    <property type="entry name" value="KS3_2"/>
    <property type="match status" value="1"/>
</dbReference>
<dbReference type="SUPFAM" id="SSF53901">
    <property type="entry name" value="Thiolase-like"/>
    <property type="match status" value="1"/>
</dbReference>
<dbReference type="InterPro" id="IPR014030">
    <property type="entry name" value="Ketoacyl_synth_N"/>
</dbReference>
<comment type="pathway">
    <text evidence="1">Lipid metabolism; mycolic acid biosynthesis.</text>
</comment>
<keyword evidence="2" id="KW-0808">Transferase</keyword>
<dbReference type="InterPro" id="IPR000794">
    <property type="entry name" value="Beta-ketoacyl_synthase"/>
</dbReference>
<evidence type="ECO:0000313" key="5">
    <source>
        <dbReference type="Proteomes" id="UP000192713"/>
    </source>
</evidence>